<proteinExistence type="predicted"/>
<sequence length="151" mass="15234">MRALLPAIAALTFWSSASAAAVWAGVNATTAGYGVHAGTALLPVPLLGTLGLEGSAERPWQASASTFSRYAAGLTLRDLNLPLSRVDAFATMGGQLTVPTPAPGSTAQSQLALYGEAGLRGPVLGPAGWRAFVRASSAGQIGAGVGLELRF</sequence>
<evidence type="ECO:0000256" key="1">
    <source>
        <dbReference type="SAM" id="SignalP"/>
    </source>
</evidence>
<keyword evidence="3" id="KW-1185">Reference proteome</keyword>
<dbReference type="AlphaFoldDB" id="A0A2T3WBV7"/>
<comment type="caution">
    <text evidence="2">The sequence shown here is derived from an EMBL/GenBank/DDBJ whole genome shotgun (WGS) entry which is preliminary data.</text>
</comment>
<evidence type="ECO:0000313" key="2">
    <source>
        <dbReference type="EMBL" id="PTA69380.1"/>
    </source>
</evidence>
<accession>A0A2T3WBV7</accession>
<dbReference type="RefSeq" id="WP_107136691.1">
    <property type="nucleotide sequence ID" value="NZ_PYSV01000002.1"/>
</dbReference>
<dbReference type="EMBL" id="PYSV01000002">
    <property type="protein sequence ID" value="PTA69380.1"/>
    <property type="molecule type" value="Genomic_DNA"/>
</dbReference>
<gene>
    <name evidence="2" type="ORF">C8263_03400</name>
</gene>
<evidence type="ECO:0008006" key="4">
    <source>
        <dbReference type="Google" id="ProtNLM"/>
    </source>
</evidence>
<dbReference type="Proteomes" id="UP000240317">
    <property type="component" value="Unassembled WGS sequence"/>
</dbReference>
<feature type="chain" id="PRO_5015456463" description="Outer membrane protein beta-barrel domain-containing protein" evidence="1">
    <location>
        <begin position="20"/>
        <end position="151"/>
    </location>
</feature>
<dbReference type="OrthoDB" id="70639at2"/>
<reference evidence="2 3" key="1">
    <citation type="submission" date="2018-03" db="EMBL/GenBank/DDBJ databases">
        <title>Draft genome of Deinococcus sp. OD32.</title>
        <authorList>
            <person name="Wang X.-P."/>
            <person name="Du Z.-J."/>
        </authorList>
    </citation>
    <scope>NUCLEOTIDE SEQUENCE [LARGE SCALE GENOMIC DNA]</scope>
    <source>
        <strain evidence="2 3">OD32</strain>
    </source>
</reference>
<name>A0A2T3WBV7_9DEIO</name>
<evidence type="ECO:0000313" key="3">
    <source>
        <dbReference type="Proteomes" id="UP000240317"/>
    </source>
</evidence>
<feature type="signal peptide" evidence="1">
    <location>
        <begin position="1"/>
        <end position="19"/>
    </location>
</feature>
<keyword evidence="1" id="KW-0732">Signal</keyword>
<protein>
    <recommendedName>
        <fullName evidence="4">Outer membrane protein beta-barrel domain-containing protein</fullName>
    </recommendedName>
</protein>
<organism evidence="2 3">
    <name type="scientific">Deinococcus arcticus</name>
    <dbReference type="NCBI Taxonomy" id="2136176"/>
    <lineage>
        <taxon>Bacteria</taxon>
        <taxon>Thermotogati</taxon>
        <taxon>Deinococcota</taxon>
        <taxon>Deinococci</taxon>
        <taxon>Deinococcales</taxon>
        <taxon>Deinococcaceae</taxon>
        <taxon>Deinococcus</taxon>
    </lineage>
</organism>